<reference evidence="3" key="1">
    <citation type="submission" date="2019-04" db="EMBL/GenBank/DDBJ databases">
        <title>Evolution of Biomass-Degrading Anaerobic Consortia Revealed by Metagenomics.</title>
        <authorList>
            <person name="Peng X."/>
        </authorList>
    </citation>
    <scope>NUCLEOTIDE SEQUENCE</scope>
    <source>
        <strain evidence="3">SIG254</strain>
    </source>
</reference>
<dbReference type="Proteomes" id="UP000768462">
    <property type="component" value="Unassembled WGS sequence"/>
</dbReference>
<keyword evidence="2" id="KW-0472">Membrane</keyword>
<feature type="coiled-coil region" evidence="1">
    <location>
        <begin position="197"/>
        <end position="231"/>
    </location>
</feature>
<proteinExistence type="predicted"/>
<organism evidence="3 4">
    <name type="scientific">Clostridium sulfidigenes</name>
    <dbReference type="NCBI Taxonomy" id="318464"/>
    <lineage>
        <taxon>Bacteria</taxon>
        <taxon>Bacillati</taxon>
        <taxon>Bacillota</taxon>
        <taxon>Clostridia</taxon>
        <taxon>Eubacteriales</taxon>
        <taxon>Clostridiaceae</taxon>
        <taxon>Clostridium</taxon>
    </lineage>
</organism>
<evidence type="ECO:0008006" key="5">
    <source>
        <dbReference type="Google" id="ProtNLM"/>
    </source>
</evidence>
<sequence>MVDKLSVLFMYWIIYSLLGWIVETIYCSVLDGYFVERGFLNGPLCPIYGFGALFVLLLLNQYSDNVVIVFIFGMIYTTIIEYITSFIMGKLFKMRWWDYSDYKFNIRGRVCLRNSFLFGFLCVVLIEIIHPFTENIMTRIPITIVYLLSICILISVLVDLFISINSIVNLNRKLEEIHYVKEEIWIKLYEEGIVRKLENLRVITDSKLNNLKELKENLTEFKENISIDKVEISLRKKYKSLLMETKYVERRLICAFPKLKSQRYNEALHELRKAIKDIENEDYLKKMLKFIKKVLKRSNNF</sequence>
<feature type="transmembrane region" description="Helical" evidence="2">
    <location>
        <begin position="38"/>
        <end position="59"/>
    </location>
</feature>
<dbReference type="InterPro" id="IPR010540">
    <property type="entry name" value="CmpB_TMEM229"/>
</dbReference>
<accession>A0A927W692</accession>
<gene>
    <name evidence="3" type="ORF">E7215_03025</name>
</gene>
<feature type="transmembrane region" description="Helical" evidence="2">
    <location>
        <begin position="110"/>
        <end position="132"/>
    </location>
</feature>
<name>A0A927W692_9CLOT</name>
<evidence type="ECO:0000256" key="1">
    <source>
        <dbReference type="SAM" id="Coils"/>
    </source>
</evidence>
<keyword evidence="1" id="KW-0175">Coiled coil</keyword>
<dbReference type="Pfam" id="PF06541">
    <property type="entry name" value="ABC_trans_CmpB"/>
    <property type="match status" value="1"/>
</dbReference>
<evidence type="ECO:0000313" key="3">
    <source>
        <dbReference type="EMBL" id="MBE6059134.1"/>
    </source>
</evidence>
<dbReference type="EMBL" id="SVCM01000035">
    <property type="protein sequence ID" value="MBE6059134.1"/>
    <property type="molecule type" value="Genomic_DNA"/>
</dbReference>
<comment type="caution">
    <text evidence="3">The sequence shown here is derived from an EMBL/GenBank/DDBJ whole genome shotgun (WGS) entry which is preliminary data.</text>
</comment>
<protein>
    <recommendedName>
        <fullName evidence="5">ABC transporter permease</fullName>
    </recommendedName>
</protein>
<dbReference type="AlphaFoldDB" id="A0A927W692"/>
<evidence type="ECO:0000256" key="2">
    <source>
        <dbReference type="SAM" id="Phobius"/>
    </source>
</evidence>
<feature type="transmembrane region" description="Helical" evidence="2">
    <location>
        <begin position="6"/>
        <end position="26"/>
    </location>
</feature>
<feature type="transmembrane region" description="Helical" evidence="2">
    <location>
        <begin position="65"/>
        <end position="89"/>
    </location>
</feature>
<keyword evidence="2" id="KW-0812">Transmembrane</keyword>
<keyword evidence="2" id="KW-1133">Transmembrane helix</keyword>
<feature type="transmembrane region" description="Helical" evidence="2">
    <location>
        <begin position="144"/>
        <end position="164"/>
    </location>
</feature>
<evidence type="ECO:0000313" key="4">
    <source>
        <dbReference type="Proteomes" id="UP000768462"/>
    </source>
</evidence>